<dbReference type="AlphaFoldDB" id="A0A1G1V4J8"/>
<reference evidence="2 3" key="1">
    <citation type="journal article" date="2016" name="Nat. Commun.">
        <title>Thousands of microbial genomes shed light on interconnected biogeochemical processes in an aquifer system.</title>
        <authorList>
            <person name="Anantharaman K."/>
            <person name="Brown C.T."/>
            <person name="Hug L.A."/>
            <person name="Sharon I."/>
            <person name="Castelle C.J."/>
            <person name="Probst A.J."/>
            <person name="Thomas B.C."/>
            <person name="Singh A."/>
            <person name="Wilkins M.J."/>
            <person name="Karaoz U."/>
            <person name="Brodie E.L."/>
            <person name="Williams K.H."/>
            <person name="Hubbard S.S."/>
            <person name="Banfield J.F."/>
        </authorList>
    </citation>
    <scope>NUCLEOTIDE SEQUENCE [LARGE SCALE GENOMIC DNA]</scope>
</reference>
<evidence type="ECO:0000313" key="2">
    <source>
        <dbReference type="EMBL" id="OGY10320.1"/>
    </source>
</evidence>
<feature type="transmembrane region" description="Helical" evidence="1">
    <location>
        <begin position="100"/>
        <end position="118"/>
    </location>
</feature>
<dbReference type="PANTHER" id="PTHR34475">
    <property type="match status" value="1"/>
</dbReference>
<dbReference type="GO" id="GO:0003677">
    <property type="term" value="F:DNA binding"/>
    <property type="evidence" value="ECO:0007669"/>
    <property type="project" value="InterPro"/>
</dbReference>
<dbReference type="EMBL" id="MHBZ01000037">
    <property type="protein sequence ID" value="OGY10320.1"/>
    <property type="molecule type" value="Genomic_DNA"/>
</dbReference>
<keyword evidence="1" id="KW-1133">Transmembrane helix</keyword>
<dbReference type="Proteomes" id="UP000178319">
    <property type="component" value="Unassembled WGS sequence"/>
</dbReference>
<accession>A0A1G1V4J8</accession>
<proteinExistence type="predicted"/>
<dbReference type="InterPro" id="IPR010982">
    <property type="entry name" value="Lambda_DNA-bd_dom_sf"/>
</dbReference>
<dbReference type="PANTHER" id="PTHR34475:SF1">
    <property type="entry name" value="CYTOSKELETON PROTEIN RODZ"/>
    <property type="match status" value="1"/>
</dbReference>
<dbReference type="InterPro" id="IPR050400">
    <property type="entry name" value="Bact_Cytoskel_RodZ"/>
</dbReference>
<name>A0A1G1V4J8_9BACT</name>
<sequence length="200" mass="22396">MRTVGTVLKEARVNLGWSIDKISRDTKIKEKFLIALEESRWASLPNFSVASGFVRSYAQTVGVEPNVTLALLRRDFPESPKEFEKQEISLSGRPIWTPRATLITAISLSLLIIFGYLIRQYLLFVAPPPLEVQITPSETQLLISGKTAPTATLEVNRHPVLLEKDGTFRFEIDKSDLGEKIEIKATSRSGKSKTIEKPVD</sequence>
<evidence type="ECO:0008006" key="4">
    <source>
        <dbReference type="Google" id="ProtNLM"/>
    </source>
</evidence>
<dbReference type="InterPro" id="IPR013783">
    <property type="entry name" value="Ig-like_fold"/>
</dbReference>
<evidence type="ECO:0000256" key="1">
    <source>
        <dbReference type="SAM" id="Phobius"/>
    </source>
</evidence>
<gene>
    <name evidence="2" type="ORF">A3D26_03405</name>
</gene>
<protein>
    <recommendedName>
        <fullName evidence="4">HTH cro/C1-type domain-containing protein</fullName>
    </recommendedName>
</protein>
<dbReference type="Gene3D" id="1.10.260.40">
    <property type="entry name" value="lambda repressor-like DNA-binding domains"/>
    <property type="match status" value="1"/>
</dbReference>
<dbReference type="Gene3D" id="2.60.40.10">
    <property type="entry name" value="Immunoglobulins"/>
    <property type="match status" value="1"/>
</dbReference>
<dbReference type="STRING" id="1797516.A3D26_03405"/>
<dbReference type="Pfam" id="PF13413">
    <property type="entry name" value="HTH_25"/>
    <property type="match status" value="1"/>
</dbReference>
<comment type="caution">
    <text evidence="2">The sequence shown here is derived from an EMBL/GenBank/DDBJ whole genome shotgun (WGS) entry which is preliminary data.</text>
</comment>
<evidence type="ECO:0000313" key="3">
    <source>
        <dbReference type="Proteomes" id="UP000178319"/>
    </source>
</evidence>
<keyword evidence="1" id="KW-0812">Transmembrane</keyword>
<keyword evidence="1" id="KW-0472">Membrane</keyword>
<organism evidence="2 3">
    <name type="scientific">Candidatus Blackburnbacteria bacterium RIFCSPHIGHO2_02_FULL_44_20</name>
    <dbReference type="NCBI Taxonomy" id="1797516"/>
    <lineage>
        <taxon>Bacteria</taxon>
        <taxon>Candidatus Blackburniibacteriota</taxon>
    </lineage>
</organism>